<dbReference type="PANTHER" id="PTHR43736:SF1">
    <property type="entry name" value="DIHYDRONEOPTERIN TRIPHOSPHATE DIPHOSPHATASE"/>
    <property type="match status" value="1"/>
</dbReference>
<feature type="domain" description="Nudix hydrolase" evidence="4">
    <location>
        <begin position="10"/>
        <end position="142"/>
    </location>
</feature>
<dbReference type="PRINTS" id="PR00502">
    <property type="entry name" value="NUDIXFAMILY"/>
</dbReference>
<evidence type="ECO:0000259" key="4">
    <source>
        <dbReference type="PROSITE" id="PS51462"/>
    </source>
</evidence>
<name>A0A963Z0H3_9PROT</name>
<evidence type="ECO:0000313" key="5">
    <source>
        <dbReference type="EMBL" id="MCB8879747.1"/>
    </source>
</evidence>
<comment type="caution">
    <text evidence="5">The sequence shown here is derived from an EMBL/GenBank/DDBJ whole genome shotgun (WGS) entry which is preliminary data.</text>
</comment>
<reference evidence="5 6" key="1">
    <citation type="journal article" date="2021" name="Microorganisms">
        <title>Acidisoma silvae sp. nov. and Acidisomacellulosilytica sp. nov., Two Acidophilic Bacteria Isolated from Decaying Wood, Hydrolyzing Cellulose and Producing Poly-3-hydroxybutyrate.</title>
        <authorList>
            <person name="Mieszkin S."/>
            <person name="Pouder E."/>
            <person name="Uroz S."/>
            <person name="Simon-Colin C."/>
            <person name="Alain K."/>
        </authorList>
    </citation>
    <scope>NUCLEOTIDE SEQUENCE [LARGE SCALE GENOMIC DNA]</scope>
    <source>
        <strain evidence="5 6">HW T5.17</strain>
    </source>
</reference>
<proteinExistence type="inferred from homology"/>
<dbReference type="PROSITE" id="PS00893">
    <property type="entry name" value="NUDIX_BOX"/>
    <property type="match status" value="1"/>
</dbReference>
<dbReference type="AlphaFoldDB" id="A0A963Z0H3"/>
<dbReference type="CDD" id="cd04673">
    <property type="entry name" value="NUDIX_ADPRase"/>
    <property type="match status" value="1"/>
</dbReference>
<dbReference type="Gene3D" id="3.90.79.10">
    <property type="entry name" value="Nucleoside Triphosphate Pyrophosphohydrolase"/>
    <property type="match status" value="1"/>
</dbReference>
<dbReference type="RefSeq" id="WP_227306369.1">
    <property type="nucleotide sequence ID" value="NZ_JAESVA010000002.1"/>
</dbReference>
<keyword evidence="6" id="KW-1185">Reference proteome</keyword>
<evidence type="ECO:0000256" key="2">
    <source>
        <dbReference type="ARBA" id="ARBA00022801"/>
    </source>
</evidence>
<dbReference type="PROSITE" id="PS51462">
    <property type="entry name" value="NUDIX"/>
    <property type="match status" value="1"/>
</dbReference>
<dbReference type="InterPro" id="IPR020476">
    <property type="entry name" value="Nudix_hydrolase"/>
</dbReference>
<protein>
    <submittedName>
        <fullName evidence="5">NUDIX hydrolase</fullName>
    </submittedName>
</protein>
<sequence length="146" mass="15764">MSSGRDYPARPIVGIGIVLLKPPHEVLLIRRGQAPMLGAWGLPGGAQDVGETAEDAARRELLEETGLTVGALKLAGNVDSIDRDDAGRVRYHYTILDFAGLWEGGDPQALSDAADVTWADCRDLGRYDLWSEAHRIIALARQAFGV</sequence>
<evidence type="ECO:0000313" key="6">
    <source>
        <dbReference type="Proteomes" id="UP000721844"/>
    </source>
</evidence>
<accession>A0A963Z0H3</accession>
<dbReference type="InterPro" id="IPR015797">
    <property type="entry name" value="NUDIX_hydrolase-like_dom_sf"/>
</dbReference>
<comment type="cofactor">
    <cofactor evidence="1">
        <name>Mg(2+)</name>
        <dbReference type="ChEBI" id="CHEBI:18420"/>
    </cofactor>
</comment>
<keyword evidence="2 3" id="KW-0378">Hydrolase</keyword>
<dbReference type="Proteomes" id="UP000721844">
    <property type="component" value="Unassembled WGS sequence"/>
</dbReference>
<organism evidence="5 6">
    <name type="scientific">Acidisoma cellulosilyticum</name>
    <dbReference type="NCBI Taxonomy" id="2802395"/>
    <lineage>
        <taxon>Bacteria</taxon>
        <taxon>Pseudomonadati</taxon>
        <taxon>Pseudomonadota</taxon>
        <taxon>Alphaproteobacteria</taxon>
        <taxon>Acetobacterales</taxon>
        <taxon>Acidocellaceae</taxon>
        <taxon>Acidisoma</taxon>
    </lineage>
</organism>
<comment type="similarity">
    <text evidence="3">Belongs to the Nudix hydrolase family.</text>
</comment>
<dbReference type="SUPFAM" id="SSF55811">
    <property type="entry name" value="Nudix"/>
    <property type="match status" value="1"/>
</dbReference>
<evidence type="ECO:0000256" key="3">
    <source>
        <dbReference type="RuleBase" id="RU003476"/>
    </source>
</evidence>
<dbReference type="InterPro" id="IPR000086">
    <property type="entry name" value="NUDIX_hydrolase_dom"/>
</dbReference>
<dbReference type="InterPro" id="IPR020084">
    <property type="entry name" value="NUDIX_hydrolase_CS"/>
</dbReference>
<dbReference type="GO" id="GO:0016787">
    <property type="term" value="F:hydrolase activity"/>
    <property type="evidence" value="ECO:0007669"/>
    <property type="project" value="UniProtKB-KW"/>
</dbReference>
<dbReference type="EMBL" id="JAESVA010000002">
    <property type="protein sequence ID" value="MCB8879747.1"/>
    <property type="molecule type" value="Genomic_DNA"/>
</dbReference>
<gene>
    <name evidence="5" type="ORF">ACELLULO517_05840</name>
</gene>
<dbReference type="PANTHER" id="PTHR43736">
    <property type="entry name" value="ADP-RIBOSE PYROPHOSPHATASE"/>
    <property type="match status" value="1"/>
</dbReference>
<evidence type="ECO:0000256" key="1">
    <source>
        <dbReference type="ARBA" id="ARBA00001946"/>
    </source>
</evidence>
<dbReference type="Pfam" id="PF00293">
    <property type="entry name" value="NUDIX"/>
    <property type="match status" value="1"/>
</dbReference>